<reference evidence="2" key="1">
    <citation type="submission" date="2016-10" db="EMBL/GenBank/DDBJ databases">
        <authorList>
            <person name="Varghese N."/>
            <person name="Submissions S."/>
        </authorList>
    </citation>
    <scope>NUCLEOTIDE SEQUENCE [LARGE SCALE GENOMIC DNA]</scope>
    <source>
        <strain evidence="2">Jip14</strain>
    </source>
</reference>
<evidence type="ECO:0000313" key="1">
    <source>
        <dbReference type="EMBL" id="SEL09083.1"/>
    </source>
</evidence>
<evidence type="ECO:0000313" key="2">
    <source>
        <dbReference type="Proteomes" id="UP000198916"/>
    </source>
</evidence>
<accession>A0A1H7MD04</accession>
<name>A0A1H7MD04_9SPHI</name>
<dbReference type="AlphaFoldDB" id="A0A1H7MD04"/>
<organism evidence="1 2">
    <name type="scientific">Parapedobacter koreensis</name>
    <dbReference type="NCBI Taxonomy" id="332977"/>
    <lineage>
        <taxon>Bacteria</taxon>
        <taxon>Pseudomonadati</taxon>
        <taxon>Bacteroidota</taxon>
        <taxon>Sphingobacteriia</taxon>
        <taxon>Sphingobacteriales</taxon>
        <taxon>Sphingobacteriaceae</taxon>
        <taxon>Parapedobacter</taxon>
    </lineage>
</organism>
<sequence>MLKTASFFKVEKDLFYKQGEEKGAEQKSYEVVSNLILDFGFNDEQAARASQTSIDFVKKVRADLDKKKK</sequence>
<gene>
    <name evidence="1" type="ORF">SAMN05421740_103465</name>
</gene>
<keyword evidence="2" id="KW-1185">Reference proteome</keyword>
<proteinExistence type="predicted"/>
<protein>
    <submittedName>
        <fullName evidence="1">Uncharacterized protein</fullName>
    </submittedName>
</protein>
<dbReference type="Proteomes" id="UP000198916">
    <property type="component" value="Unassembled WGS sequence"/>
</dbReference>
<dbReference type="EMBL" id="FNZR01000003">
    <property type="protein sequence ID" value="SEL09083.1"/>
    <property type="molecule type" value="Genomic_DNA"/>
</dbReference>